<dbReference type="Proteomes" id="UP000054937">
    <property type="component" value="Unassembled WGS sequence"/>
</dbReference>
<evidence type="ECO:0000313" key="2">
    <source>
        <dbReference type="Proteomes" id="UP000054937"/>
    </source>
</evidence>
<accession>A0A0V0QL80</accession>
<protein>
    <submittedName>
        <fullName evidence="1">Uncharacterized protein</fullName>
    </submittedName>
</protein>
<dbReference type="InParanoid" id="A0A0V0QL80"/>
<dbReference type="EMBL" id="LDAU01000152">
    <property type="protein sequence ID" value="KRX02752.1"/>
    <property type="molecule type" value="Genomic_DNA"/>
</dbReference>
<proteinExistence type="predicted"/>
<sequence length="220" mass="25810">MSSYQIRDYTQHYPQMDQNKQMGYMNRNIIKQKIKRQDTNDHVKTRRQMKENNNISDIENQLPLKNLTKKIKKVAYNLTSKQNVFGSSTPRKPLRDVTNLVQGNSDQSSEKTPKVNFSFLEDDYLMENLNQGSPTIRKTYYHGVLNYVNKRTSKIFQFSCFLDRELSIPEKYSMKTIGHSIDNDVETDDDQIASAINTYQKEIRGALELNKQQQVQQQQL</sequence>
<name>A0A0V0QL80_PSEPJ</name>
<evidence type="ECO:0000313" key="1">
    <source>
        <dbReference type="EMBL" id="KRX02752.1"/>
    </source>
</evidence>
<dbReference type="OrthoDB" id="290302at2759"/>
<gene>
    <name evidence="1" type="ORF">PPERSA_02242</name>
</gene>
<organism evidence="1 2">
    <name type="scientific">Pseudocohnilembus persalinus</name>
    <name type="common">Ciliate</name>
    <dbReference type="NCBI Taxonomy" id="266149"/>
    <lineage>
        <taxon>Eukaryota</taxon>
        <taxon>Sar</taxon>
        <taxon>Alveolata</taxon>
        <taxon>Ciliophora</taxon>
        <taxon>Intramacronucleata</taxon>
        <taxon>Oligohymenophorea</taxon>
        <taxon>Scuticociliatia</taxon>
        <taxon>Philasterida</taxon>
        <taxon>Pseudocohnilembidae</taxon>
        <taxon>Pseudocohnilembus</taxon>
    </lineage>
</organism>
<reference evidence="1 2" key="1">
    <citation type="journal article" date="2015" name="Sci. Rep.">
        <title>Genome of the facultative scuticociliatosis pathogen Pseudocohnilembus persalinus provides insight into its virulence through horizontal gene transfer.</title>
        <authorList>
            <person name="Xiong J."/>
            <person name="Wang G."/>
            <person name="Cheng J."/>
            <person name="Tian M."/>
            <person name="Pan X."/>
            <person name="Warren A."/>
            <person name="Jiang C."/>
            <person name="Yuan D."/>
            <person name="Miao W."/>
        </authorList>
    </citation>
    <scope>NUCLEOTIDE SEQUENCE [LARGE SCALE GENOMIC DNA]</scope>
    <source>
        <strain evidence="1">36N120E</strain>
    </source>
</reference>
<dbReference type="AlphaFoldDB" id="A0A0V0QL80"/>
<keyword evidence="2" id="KW-1185">Reference proteome</keyword>
<comment type="caution">
    <text evidence="1">The sequence shown here is derived from an EMBL/GenBank/DDBJ whole genome shotgun (WGS) entry which is preliminary data.</text>
</comment>